<name>C9ZPM6_TRYB9</name>
<dbReference type="KEGG" id="tbg:TbgDal_V4930"/>
<proteinExistence type="predicted"/>
<accession>C9ZPM6</accession>
<dbReference type="AlphaFoldDB" id="C9ZPM6"/>
<dbReference type="RefSeq" id="XP_011773641.1">
    <property type="nucleotide sequence ID" value="XM_011775339.1"/>
</dbReference>
<organism evidence="1 2">
    <name type="scientific">Trypanosoma brucei gambiense (strain MHOM/CI/86/DAL972)</name>
    <dbReference type="NCBI Taxonomy" id="679716"/>
    <lineage>
        <taxon>Eukaryota</taxon>
        <taxon>Discoba</taxon>
        <taxon>Euglenozoa</taxon>
        <taxon>Kinetoplastea</taxon>
        <taxon>Metakinetoplastina</taxon>
        <taxon>Trypanosomatida</taxon>
        <taxon>Trypanosomatidae</taxon>
        <taxon>Trypanosoma</taxon>
    </lineage>
</organism>
<dbReference type="Proteomes" id="UP000002316">
    <property type="component" value="Chromosome 5"/>
</dbReference>
<protein>
    <submittedName>
        <fullName evidence="1">Uncharacterized protein</fullName>
    </submittedName>
</protein>
<reference evidence="2" key="1">
    <citation type="journal article" date="2010" name="PLoS Negl. Trop. Dis.">
        <title>The genome sequence of Trypanosoma brucei gambiense, causative agent of chronic human african trypanosomiasis.</title>
        <authorList>
            <person name="Jackson A.P."/>
            <person name="Sanders M."/>
            <person name="Berry A."/>
            <person name="McQuillan J."/>
            <person name="Aslett M.A."/>
            <person name="Quail M.A."/>
            <person name="Chukualim B."/>
            <person name="Capewell P."/>
            <person name="MacLeod A."/>
            <person name="Melville S.E."/>
            <person name="Gibson W."/>
            <person name="Barry J.D."/>
            <person name="Berriman M."/>
            <person name="Hertz-Fowler C."/>
        </authorList>
    </citation>
    <scope>NUCLEOTIDE SEQUENCE [LARGE SCALE GENOMIC DNA]</scope>
    <source>
        <strain evidence="2">MHOM/CI/86/DAL972</strain>
    </source>
</reference>
<dbReference type="EMBL" id="FN554968">
    <property type="protein sequence ID" value="CBH11354.1"/>
    <property type="molecule type" value="Genomic_DNA"/>
</dbReference>
<evidence type="ECO:0000313" key="1">
    <source>
        <dbReference type="EMBL" id="CBH11354.1"/>
    </source>
</evidence>
<gene>
    <name evidence="1" type="ORF">TbgDal_V4930</name>
</gene>
<evidence type="ECO:0000313" key="2">
    <source>
        <dbReference type="Proteomes" id="UP000002316"/>
    </source>
</evidence>
<dbReference type="GeneID" id="23861506"/>
<sequence>MRVNSLSFPLLNGLFALRIGERSTGGSTLHITALCLRSLLWCLPAKTCCSWRNFYVQEGEEKGADMLSTANWNFWHIFFLPLHNREQASTQCVASLDKWVGFLAFH</sequence>